<keyword evidence="3" id="KW-0175">Coiled coil</keyword>
<dbReference type="Gene3D" id="3.40.850.10">
    <property type="entry name" value="Kinesin motor domain"/>
    <property type="match status" value="1"/>
</dbReference>
<sequence>MKVASLRAELQQVSEDRESLLLQVQTLTAEVVNCEELVVKSNELKEKCLSQSNQLKTLQDELEATQNKLRVSDLSAFETKTEFEDQKKLISELQNRLADAELKIIDGEKFRKKLHNTILELKGNIRVFCRVRPLIPEDSPGADGRVISFPTTTEALGRGIDLAQNGQKYSFTFDKVFMPDASQEDVFVEISQLVQSALDGYKVCIFAYGQTGSGKTYTMMGKPGNPEQKGLIPRSLEQIFQTKQSLQSQGWKYEMQVSMLEIYNETIRDLLSTKDSSRTEYGSNGKQYAIKHDANGNTLVSDLTVVDVCSTREVSFLLDQASHSRSVGKTQMNEQSSRSHFVFTLRISGVNENTEQQVQEKPKLSIEALSSLSDVIFALAKKEDHVPFRHSKLTYLLQPCLGGDSKTLMFANISPDNSSLGESLCSLRFASRVNACEIVSNLYSELSWVSGPIKSSKARRSKAYLYTLPMLPCNPTFAI</sequence>
<protein>
    <recommendedName>
        <fullName evidence="4">Kinesin motor domain-containing protein</fullName>
    </recommendedName>
</protein>
<dbReference type="GO" id="GO:0007018">
    <property type="term" value="P:microtubule-based movement"/>
    <property type="evidence" value="ECO:0007669"/>
    <property type="project" value="InterPro"/>
</dbReference>
<dbReference type="GO" id="GO:0008017">
    <property type="term" value="F:microtubule binding"/>
    <property type="evidence" value="ECO:0007669"/>
    <property type="project" value="InterPro"/>
</dbReference>
<dbReference type="SMART" id="SM00129">
    <property type="entry name" value="KISc"/>
    <property type="match status" value="1"/>
</dbReference>
<evidence type="ECO:0000313" key="6">
    <source>
        <dbReference type="Proteomes" id="UP001162972"/>
    </source>
</evidence>
<keyword evidence="2" id="KW-0067">ATP-binding</keyword>
<reference evidence="5 6" key="1">
    <citation type="journal article" date="2023" name="Int. J. Mol. Sci.">
        <title>De Novo Assembly and Annotation of 11 Diverse Shrub Willow (Salix) Genomes Reveals Novel Gene Organization in Sex-Linked Regions.</title>
        <authorList>
            <person name="Hyden B."/>
            <person name="Feng K."/>
            <person name="Yates T.B."/>
            <person name="Jawdy S."/>
            <person name="Cereghino C."/>
            <person name="Smart L.B."/>
            <person name="Muchero W."/>
        </authorList>
    </citation>
    <scope>NUCLEOTIDE SEQUENCE [LARGE SCALE GENOMIC DNA]</scope>
    <source>
        <tissue evidence="5">Shoot tip</tissue>
    </source>
</reference>
<dbReference type="PANTHER" id="PTHR47972">
    <property type="entry name" value="KINESIN-LIKE PROTEIN KLP-3"/>
    <property type="match status" value="1"/>
</dbReference>
<name>A0AAD6K5I2_9ROSI</name>
<evidence type="ECO:0000256" key="3">
    <source>
        <dbReference type="SAM" id="Coils"/>
    </source>
</evidence>
<dbReference type="InterPro" id="IPR027417">
    <property type="entry name" value="P-loop_NTPase"/>
</dbReference>
<dbReference type="AlphaFoldDB" id="A0AAD6K5I2"/>
<gene>
    <name evidence="5" type="ORF">OIU84_003099</name>
</gene>
<dbReference type="InterPro" id="IPR036961">
    <property type="entry name" value="Kinesin_motor_dom_sf"/>
</dbReference>
<comment type="caution">
    <text evidence="5">The sequence shown here is derived from an EMBL/GenBank/DDBJ whole genome shotgun (WGS) entry which is preliminary data.</text>
</comment>
<keyword evidence="2" id="KW-0547">Nucleotide-binding</keyword>
<organism evidence="5 6">
    <name type="scientific">Salix udensis</name>
    <dbReference type="NCBI Taxonomy" id="889485"/>
    <lineage>
        <taxon>Eukaryota</taxon>
        <taxon>Viridiplantae</taxon>
        <taxon>Streptophyta</taxon>
        <taxon>Embryophyta</taxon>
        <taxon>Tracheophyta</taxon>
        <taxon>Spermatophyta</taxon>
        <taxon>Magnoliopsida</taxon>
        <taxon>eudicotyledons</taxon>
        <taxon>Gunneridae</taxon>
        <taxon>Pentapetalae</taxon>
        <taxon>rosids</taxon>
        <taxon>fabids</taxon>
        <taxon>Malpighiales</taxon>
        <taxon>Salicaceae</taxon>
        <taxon>Saliceae</taxon>
        <taxon>Salix</taxon>
    </lineage>
</organism>
<dbReference type="PANTHER" id="PTHR47972:SF46">
    <property type="entry name" value="KINESIN-LIKE PROTEIN"/>
    <property type="match status" value="1"/>
</dbReference>
<proteinExistence type="inferred from homology"/>
<keyword evidence="1 2" id="KW-0505">Motor protein</keyword>
<evidence type="ECO:0000259" key="4">
    <source>
        <dbReference type="PROSITE" id="PS50067"/>
    </source>
</evidence>
<dbReference type="InterPro" id="IPR001752">
    <property type="entry name" value="Kinesin_motor_dom"/>
</dbReference>
<dbReference type="Pfam" id="PF00225">
    <property type="entry name" value="Kinesin"/>
    <property type="match status" value="2"/>
</dbReference>
<keyword evidence="6" id="KW-1185">Reference proteome</keyword>
<dbReference type="InterPro" id="IPR027640">
    <property type="entry name" value="Kinesin-like_fam"/>
</dbReference>
<evidence type="ECO:0000313" key="5">
    <source>
        <dbReference type="EMBL" id="KAJ6417316.1"/>
    </source>
</evidence>
<dbReference type="PRINTS" id="PR00380">
    <property type="entry name" value="KINESINHEAVY"/>
</dbReference>
<dbReference type="SUPFAM" id="SSF52540">
    <property type="entry name" value="P-loop containing nucleoside triphosphate hydrolases"/>
    <property type="match status" value="1"/>
</dbReference>
<accession>A0AAD6K5I2</accession>
<feature type="coiled-coil region" evidence="3">
    <location>
        <begin position="3"/>
        <end position="103"/>
    </location>
</feature>
<evidence type="ECO:0000256" key="2">
    <source>
        <dbReference type="PROSITE-ProRule" id="PRU00283"/>
    </source>
</evidence>
<dbReference type="GO" id="GO:0005524">
    <property type="term" value="F:ATP binding"/>
    <property type="evidence" value="ECO:0007669"/>
    <property type="project" value="UniProtKB-UniRule"/>
</dbReference>
<dbReference type="PROSITE" id="PS50067">
    <property type="entry name" value="KINESIN_MOTOR_2"/>
    <property type="match status" value="1"/>
</dbReference>
<dbReference type="GO" id="GO:0003777">
    <property type="term" value="F:microtubule motor activity"/>
    <property type="evidence" value="ECO:0007669"/>
    <property type="project" value="InterPro"/>
</dbReference>
<evidence type="ECO:0000256" key="1">
    <source>
        <dbReference type="ARBA" id="ARBA00023175"/>
    </source>
</evidence>
<feature type="domain" description="Kinesin motor" evidence="4">
    <location>
        <begin position="124"/>
        <end position="436"/>
    </location>
</feature>
<dbReference type="EMBL" id="JAPFFJ010000011">
    <property type="protein sequence ID" value="KAJ6417316.1"/>
    <property type="molecule type" value="Genomic_DNA"/>
</dbReference>
<dbReference type="Proteomes" id="UP001162972">
    <property type="component" value="Chromosome 11"/>
</dbReference>
<feature type="binding site" evidence="2">
    <location>
        <begin position="209"/>
        <end position="216"/>
    </location>
    <ligand>
        <name>ATP</name>
        <dbReference type="ChEBI" id="CHEBI:30616"/>
    </ligand>
</feature>
<comment type="similarity">
    <text evidence="2">Belongs to the TRAFAC class myosin-kinesin ATPase superfamily. Kinesin family.</text>
</comment>